<name>A0A6C0CVH8_9ZZZZ</name>
<evidence type="ECO:0000256" key="1">
    <source>
        <dbReference type="SAM" id="MobiDB-lite"/>
    </source>
</evidence>
<dbReference type="AlphaFoldDB" id="A0A6C0CVH8"/>
<proteinExistence type="predicted"/>
<dbReference type="EMBL" id="MN739498">
    <property type="protein sequence ID" value="QHT08528.1"/>
    <property type="molecule type" value="Genomic_DNA"/>
</dbReference>
<feature type="region of interest" description="Disordered" evidence="1">
    <location>
        <begin position="1"/>
        <end position="25"/>
    </location>
</feature>
<accession>A0A6C0CVH8</accession>
<reference evidence="2" key="1">
    <citation type="journal article" date="2020" name="Nature">
        <title>Giant virus diversity and host interactions through global metagenomics.</title>
        <authorList>
            <person name="Schulz F."/>
            <person name="Roux S."/>
            <person name="Paez-Espino D."/>
            <person name="Jungbluth S."/>
            <person name="Walsh D.A."/>
            <person name="Denef V.J."/>
            <person name="McMahon K.D."/>
            <person name="Konstantinidis K.T."/>
            <person name="Eloe-Fadrosh E.A."/>
            <person name="Kyrpides N.C."/>
            <person name="Woyke T."/>
        </authorList>
    </citation>
    <scope>NUCLEOTIDE SEQUENCE</scope>
    <source>
        <strain evidence="2">GVMAG-M-3300022752-66</strain>
    </source>
</reference>
<evidence type="ECO:0000313" key="2">
    <source>
        <dbReference type="EMBL" id="QHT08528.1"/>
    </source>
</evidence>
<sequence>MGKTRQYRKSRKSRKQTRKVRKQKLWKMKGCARSSKCFSCGKKLQRGGGCGCGALPLGGGSSQRGGGCGCGAPMMGGMKMGGSDPAVIGPAWTGAVSTWPGVAGVDGQTNNFALNSYPAPVDVQTQSISERGGSIFPLENAKYLAKGGSRRKHIKKGGGFLPQDLVNMGRSVSYGFGSAYNALNGYPAPVDPLPFKDQFARV</sequence>
<protein>
    <submittedName>
        <fullName evidence="2">Uncharacterized protein</fullName>
    </submittedName>
</protein>
<organism evidence="2">
    <name type="scientific">viral metagenome</name>
    <dbReference type="NCBI Taxonomy" id="1070528"/>
    <lineage>
        <taxon>unclassified sequences</taxon>
        <taxon>metagenomes</taxon>
        <taxon>organismal metagenomes</taxon>
    </lineage>
</organism>